<sequence length="839" mass="93235">MLCRVALQGAKPCICYAMLRYDMKTKVSGAHPTAQWTVRTGIQKAKRQEVEKGNAAGLGLRATGGGPNSEYGVQVSSVPNYIANWVKARDAIHFGPSQHLRIQDSNPVHSRQVDADLVHQGRPTIILHLDVHSCEGTTRNQWFSDQHMFNGFQAILNAVRQGVEDENLLSSLPPSNTLGGYPLPVYMLREQMDRMMSAPPKRNALQKPLSATGYLSMTFSDTIHWRVIFADSEHKQVYAWDPYGAGFLADVFDHLKRAFSGWECTLLDISLQSDGYNCGAWCLLMQQLWLHFTIDSQHSDFKTYALEQLVGLGYHDLGAEPTRRTGNVAKITEFKRALQADVIKLLDDTQNDDVQMLRSDEREAQLRAAFQDVIDLTKSDGHTFVSEQFGVPKDVTDDRNRARGASSPTNVADVHSSTGVQAAPGDPTPMATDSEHVTGDSPSTSHASSTSSSQPTQAPHPRHDPVSLVGKQVRLSGLSGRGQEYNGREGRCTGWLSDSHRFSVRLDNDSTDVFVPRAVVNEAQMPFASEADEDSPTPEEIKEETLRNKKELKKLRRQEFRGAANTTSELTEAEAAEYELIRERIEYLERKVNESGDKVVHLPQHFPGMHTADLPTELDDATLDEMRLKAMEATHYWRLGGDNRKSGKNHTSITEACLQLIGERGQWSIFSICSWLGGDNYANWMSHAGSLDSSILKQIKRLVEENYGEITVTSDLGEIKTTHVFITSGDYPVLCALSGEPGLCTQGSTAFLRNIFNNENRMEAAQPFAFFDLDTRKCIQSHSGDSICTIYDAHCTHGKDGAKCRACKWKEDLEEGHFGGRAPVDFGKVSCMPQSDHLL</sequence>
<proteinExistence type="predicted"/>
<accession>A0AAE0G3G6</accession>
<feature type="compositionally biased region" description="Low complexity" evidence="1">
    <location>
        <begin position="441"/>
        <end position="459"/>
    </location>
</feature>
<gene>
    <name evidence="2" type="ORF">CYMTET_21375</name>
</gene>
<dbReference type="InterPro" id="IPR038765">
    <property type="entry name" value="Papain-like_cys_pep_sf"/>
</dbReference>
<organism evidence="2 3">
    <name type="scientific">Cymbomonas tetramitiformis</name>
    <dbReference type="NCBI Taxonomy" id="36881"/>
    <lineage>
        <taxon>Eukaryota</taxon>
        <taxon>Viridiplantae</taxon>
        <taxon>Chlorophyta</taxon>
        <taxon>Pyramimonadophyceae</taxon>
        <taxon>Pyramimonadales</taxon>
        <taxon>Pyramimonadaceae</taxon>
        <taxon>Cymbomonas</taxon>
    </lineage>
</organism>
<dbReference type="Proteomes" id="UP001190700">
    <property type="component" value="Unassembled WGS sequence"/>
</dbReference>
<comment type="caution">
    <text evidence="2">The sequence shown here is derived from an EMBL/GenBank/DDBJ whole genome shotgun (WGS) entry which is preliminary data.</text>
</comment>
<dbReference type="SUPFAM" id="SSF54001">
    <property type="entry name" value="Cysteine proteinases"/>
    <property type="match status" value="1"/>
</dbReference>
<feature type="compositionally biased region" description="Polar residues" evidence="1">
    <location>
        <begin position="406"/>
        <end position="420"/>
    </location>
</feature>
<protein>
    <recommendedName>
        <fullName evidence="4">Ubiquitin-like protease family profile domain-containing protein</fullName>
    </recommendedName>
</protein>
<dbReference type="EMBL" id="LGRX02010520">
    <property type="protein sequence ID" value="KAK3270216.1"/>
    <property type="molecule type" value="Genomic_DNA"/>
</dbReference>
<evidence type="ECO:0000313" key="3">
    <source>
        <dbReference type="Proteomes" id="UP001190700"/>
    </source>
</evidence>
<feature type="region of interest" description="Disordered" evidence="1">
    <location>
        <begin position="387"/>
        <end position="468"/>
    </location>
</feature>
<name>A0AAE0G3G6_9CHLO</name>
<dbReference type="AlphaFoldDB" id="A0AAE0G3G6"/>
<keyword evidence="3" id="KW-1185">Reference proteome</keyword>
<reference evidence="2 3" key="1">
    <citation type="journal article" date="2015" name="Genome Biol. Evol.">
        <title>Comparative Genomics of a Bacterivorous Green Alga Reveals Evolutionary Causalities and Consequences of Phago-Mixotrophic Mode of Nutrition.</title>
        <authorList>
            <person name="Burns J.A."/>
            <person name="Paasch A."/>
            <person name="Narechania A."/>
            <person name="Kim E."/>
        </authorList>
    </citation>
    <scope>NUCLEOTIDE SEQUENCE [LARGE SCALE GENOMIC DNA]</scope>
    <source>
        <strain evidence="2 3">PLY_AMNH</strain>
    </source>
</reference>
<evidence type="ECO:0000256" key="1">
    <source>
        <dbReference type="SAM" id="MobiDB-lite"/>
    </source>
</evidence>
<evidence type="ECO:0008006" key="4">
    <source>
        <dbReference type="Google" id="ProtNLM"/>
    </source>
</evidence>
<evidence type="ECO:0000313" key="2">
    <source>
        <dbReference type="EMBL" id="KAK3270216.1"/>
    </source>
</evidence>